<keyword evidence="6" id="KW-0472">Membrane</keyword>
<name>A0ABN6MW03_9BACT</name>
<evidence type="ECO:0000256" key="2">
    <source>
        <dbReference type="ARBA" id="ARBA00022475"/>
    </source>
</evidence>
<evidence type="ECO:0000256" key="6">
    <source>
        <dbReference type="ARBA" id="ARBA00023136"/>
    </source>
</evidence>
<evidence type="ECO:0000256" key="4">
    <source>
        <dbReference type="ARBA" id="ARBA00022801"/>
    </source>
</evidence>
<keyword evidence="2" id="KW-1003">Cell membrane</keyword>
<evidence type="ECO:0000313" key="9">
    <source>
        <dbReference type="Proteomes" id="UP001162891"/>
    </source>
</evidence>
<keyword evidence="9" id="KW-1185">Reference proteome</keyword>
<dbReference type="SMART" id="SM00014">
    <property type="entry name" value="acidPPc"/>
    <property type="match status" value="1"/>
</dbReference>
<dbReference type="InterPro" id="IPR036938">
    <property type="entry name" value="PAP2/HPO_sf"/>
</dbReference>
<keyword evidence="3" id="KW-0812">Transmembrane</keyword>
<gene>
    <name evidence="8" type="ORF">AMOR_30080</name>
</gene>
<evidence type="ECO:0000259" key="7">
    <source>
        <dbReference type="SMART" id="SM00014"/>
    </source>
</evidence>
<organism evidence="8 9">
    <name type="scientific">Anaeromyxobacter oryzae</name>
    <dbReference type="NCBI Taxonomy" id="2918170"/>
    <lineage>
        <taxon>Bacteria</taxon>
        <taxon>Pseudomonadati</taxon>
        <taxon>Myxococcota</taxon>
        <taxon>Myxococcia</taxon>
        <taxon>Myxococcales</taxon>
        <taxon>Cystobacterineae</taxon>
        <taxon>Anaeromyxobacteraceae</taxon>
        <taxon>Anaeromyxobacter</taxon>
    </lineage>
</organism>
<feature type="domain" description="Phosphatidic acid phosphatase type 2/haloperoxidase" evidence="7">
    <location>
        <begin position="87"/>
        <end position="197"/>
    </location>
</feature>
<protein>
    <recommendedName>
        <fullName evidence="7">Phosphatidic acid phosphatase type 2/haloperoxidase domain-containing protein</fullName>
    </recommendedName>
</protein>
<evidence type="ECO:0000256" key="1">
    <source>
        <dbReference type="ARBA" id="ARBA00004651"/>
    </source>
</evidence>
<evidence type="ECO:0000256" key="5">
    <source>
        <dbReference type="ARBA" id="ARBA00022989"/>
    </source>
</evidence>
<evidence type="ECO:0000313" key="8">
    <source>
        <dbReference type="EMBL" id="BDG04012.1"/>
    </source>
</evidence>
<reference evidence="9" key="1">
    <citation type="journal article" date="2022" name="Int. J. Syst. Evol. Microbiol.">
        <title>Anaeromyxobacter oryzae sp. nov., Anaeromyxobacter diazotrophicus sp. nov. and Anaeromyxobacter paludicola sp. nov., isolated from paddy soils.</title>
        <authorList>
            <person name="Itoh H."/>
            <person name="Xu Z."/>
            <person name="Mise K."/>
            <person name="Masuda Y."/>
            <person name="Ushijima N."/>
            <person name="Hayakawa C."/>
            <person name="Shiratori Y."/>
            <person name="Senoo K."/>
        </authorList>
    </citation>
    <scope>NUCLEOTIDE SEQUENCE [LARGE SCALE GENOMIC DNA]</scope>
    <source>
        <strain evidence="9">Red232</strain>
    </source>
</reference>
<dbReference type="InterPro" id="IPR000326">
    <property type="entry name" value="PAP2/HPO"/>
</dbReference>
<accession>A0ABN6MW03</accession>
<dbReference type="Proteomes" id="UP001162891">
    <property type="component" value="Chromosome"/>
</dbReference>
<dbReference type="SUPFAM" id="SSF48317">
    <property type="entry name" value="Acid phosphatase/Vanadium-dependent haloperoxidase"/>
    <property type="match status" value="1"/>
</dbReference>
<dbReference type="PANTHER" id="PTHR14969">
    <property type="entry name" value="SPHINGOSINE-1-PHOSPHATE PHOSPHOHYDROLASE"/>
    <property type="match status" value="1"/>
</dbReference>
<evidence type="ECO:0000256" key="3">
    <source>
        <dbReference type="ARBA" id="ARBA00022692"/>
    </source>
</evidence>
<dbReference type="RefSeq" id="WP_248352387.1">
    <property type="nucleotide sequence ID" value="NZ_AP025591.1"/>
</dbReference>
<dbReference type="EMBL" id="AP025591">
    <property type="protein sequence ID" value="BDG04012.1"/>
    <property type="molecule type" value="Genomic_DNA"/>
</dbReference>
<sequence length="201" mass="20615">MSEPSDRGPELPGVEGAIAVDADGVVVREGRLRRILSFDEALLVSVQRFRGPCRTVIARALTAVGDGKGWTAIGVACFATSTPRGRHLGLRIGAGTILATLLSQALKRSLTRARPDSAIAGFEALAANPDRFSFPSGHTSAAFGVAVALADEPYGIGPCALLLAVGIGLSRVYLGAHYPLDVGAGALLGVFAGLAARLLVS</sequence>
<dbReference type="Gene3D" id="1.20.144.10">
    <property type="entry name" value="Phosphatidic acid phosphatase type 2/haloperoxidase"/>
    <property type="match status" value="1"/>
</dbReference>
<keyword evidence="5" id="KW-1133">Transmembrane helix</keyword>
<comment type="subcellular location">
    <subcellularLocation>
        <location evidence="1">Cell membrane</location>
        <topology evidence="1">Multi-pass membrane protein</topology>
    </subcellularLocation>
</comment>
<proteinExistence type="predicted"/>
<dbReference type="Pfam" id="PF01569">
    <property type="entry name" value="PAP2"/>
    <property type="match status" value="1"/>
</dbReference>
<keyword evidence="4" id="KW-0378">Hydrolase</keyword>
<dbReference type="PANTHER" id="PTHR14969:SF62">
    <property type="entry name" value="DECAPRENYLPHOSPHORYL-5-PHOSPHORIBOSE PHOSPHATASE RV3807C-RELATED"/>
    <property type="match status" value="1"/>
</dbReference>